<comment type="caution">
    <text evidence="8">The sequence shown here is derived from an EMBL/GenBank/DDBJ whole genome shotgun (WGS) entry which is preliminary data.</text>
</comment>
<evidence type="ECO:0000313" key="8">
    <source>
        <dbReference type="EMBL" id="KAG5627533.1"/>
    </source>
</evidence>
<dbReference type="PRINTS" id="PR00046">
    <property type="entry name" value="SIGMA70FCT"/>
</dbReference>
<dbReference type="InterPro" id="IPR007630">
    <property type="entry name" value="RNA_pol_sigma70_r4"/>
</dbReference>
<keyword evidence="6" id="KW-0175">Coiled coil</keyword>
<dbReference type="OrthoDB" id="206108at2759"/>
<dbReference type="Gene3D" id="1.10.10.10">
    <property type="entry name" value="Winged helix-like DNA-binding domain superfamily/Winged helix DNA-binding domain"/>
    <property type="match status" value="2"/>
</dbReference>
<dbReference type="Pfam" id="PF04539">
    <property type="entry name" value="Sigma70_r3"/>
    <property type="match status" value="1"/>
</dbReference>
<name>A0A9J6ASH3_SOLCO</name>
<organism evidence="8 9">
    <name type="scientific">Solanum commersonii</name>
    <name type="common">Commerson's wild potato</name>
    <name type="synonym">Commerson's nightshade</name>
    <dbReference type="NCBI Taxonomy" id="4109"/>
    <lineage>
        <taxon>Eukaryota</taxon>
        <taxon>Viridiplantae</taxon>
        <taxon>Streptophyta</taxon>
        <taxon>Embryophyta</taxon>
        <taxon>Tracheophyta</taxon>
        <taxon>Spermatophyta</taxon>
        <taxon>Magnoliopsida</taxon>
        <taxon>eudicotyledons</taxon>
        <taxon>Gunneridae</taxon>
        <taxon>Pentapetalae</taxon>
        <taxon>asterids</taxon>
        <taxon>lamiids</taxon>
        <taxon>Solanales</taxon>
        <taxon>Solanaceae</taxon>
        <taxon>Solanoideae</taxon>
        <taxon>Solaneae</taxon>
        <taxon>Solanum</taxon>
    </lineage>
</organism>
<keyword evidence="4" id="KW-0238">DNA-binding</keyword>
<keyword evidence="9" id="KW-1185">Reference proteome</keyword>
<dbReference type="AlphaFoldDB" id="A0A9J6ASH3"/>
<dbReference type="Proteomes" id="UP000824120">
    <property type="component" value="Chromosome 2"/>
</dbReference>
<dbReference type="GO" id="GO:0071482">
    <property type="term" value="P:cellular response to light stimulus"/>
    <property type="evidence" value="ECO:0007669"/>
    <property type="project" value="UniProtKB-ARBA"/>
</dbReference>
<dbReference type="Pfam" id="PF04542">
    <property type="entry name" value="Sigma70_r2"/>
    <property type="match status" value="1"/>
</dbReference>
<keyword evidence="5" id="KW-0804">Transcription</keyword>
<evidence type="ECO:0000256" key="5">
    <source>
        <dbReference type="ARBA" id="ARBA00023163"/>
    </source>
</evidence>
<proteinExistence type="inferred from homology"/>
<dbReference type="GO" id="GO:0003677">
    <property type="term" value="F:DNA binding"/>
    <property type="evidence" value="ECO:0007669"/>
    <property type="project" value="UniProtKB-KW"/>
</dbReference>
<keyword evidence="3" id="KW-0731">Sigma factor</keyword>
<dbReference type="PROSITE" id="PS00715">
    <property type="entry name" value="SIGMA70_1"/>
    <property type="match status" value="1"/>
</dbReference>
<dbReference type="Gene3D" id="1.10.601.10">
    <property type="entry name" value="RNA Polymerase Primary Sigma Factor"/>
    <property type="match status" value="1"/>
</dbReference>
<dbReference type="SUPFAM" id="SSF88946">
    <property type="entry name" value="Sigma2 domain of RNA polymerase sigma factors"/>
    <property type="match status" value="1"/>
</dbReference>
<accession>A0A9J6ASH3</accession>
<sequence length="450" mass="51623">MAMAAWSCSNHSPASLFPYPSKLSTKSFFHYSILYYPKNCSFLDPIHALTIEAANEALTIEGSSLVFDTDFEESINKVEMFDEKIELALRRKKRRKRRRCCYSECLEMEKGDRILYSKPLKTGFYLTHKEEAKYSWYLKVNNVYYRELDAGVKSDCGKELDQKLEQEEARIEILRKMVEETSEIDLSSKQLAKAAGMSTQRLDKLLINAKESQKKIIQCYRGLVVSVATSYQGKGLSLQDLIQEGSIGLLHGAKKFNPKKGYKLSTYAYWWIRQAISRAVANKSRVIRLPGSISELVPKICNANTELSRKLRRMPSYDEIAEALGMDVSTVRLVIERNRAPISIDQIVTSQGYMSLQNIISGPEDTTPEENVKRQMMKQDLEKILHNVLCDREAKILKLHFGLNGDNPQSFEEIGRVLKLSRERIRQINCTALSKLRESSMLDNFKMYIT</sequence>
<evidence type="ECO:0000256" key="1">
    <source>
        <dbReference type="ARBA" id="ARBA00007788"/>
    </source>
</evidence>
<feature type="coiled-coil region" evidence="6">
    <location>
        <begin position="157"/>
        <end position="184"/>
    </location>
</feature>
<dbReference type="InterPro" id="IPR050239">
    <property type="entry name" value="Sigma-70_RNA_pol_init_factors"/>
</dbReference>
<evidence type="ECO:0000259" key="7">
    <source>
        <dbReference type="PROSITE" id="PS00715"/>
    </source>
</evidence>
<dbReference type="SUPFAM" id="SSF88659">
    <property type="entry name" value="Sigma3 and sigma4 domains of RNA polymerase sigma factors"/>
    <property type="match status" value="2"/>
</dbReference>
<dbReference type="InterPro" id="IPR007627">
    <property type="entry name" value="RNA_pol_sigma70_r2"/>
</dbReference>
<dbReference type="GO" id="GO:0006352">
    <property type="term" value="P:DNA-templated transcription initiation"/>
    <property type="evidence" value="ECO:0007669"/>
    <property type="project" value="InterPro"/>
</dbReference>
<reference evidence="8 9" key="1">
    <citation type="submission" date="2020-09" db="EMBL/GenBank/DDBJ databases">
        <title>De no assembly of potato wild relative species, Solanum commersonii.</title>
        <authorList>
            <person name="Cho K."/>
        </authorList>
    </citation>
    <scope>NUCLEOTIDE SEQUENCE [LARGE SCALE GENOMIC DNA]</scope>
    <source>
        <strain evidence="8">LZ3.2</strain>
        <tissue evidence="8">Leaf</tissue>
    </source>
</reference>
<dbReference type="PANTHER" id="PTHR30603:SF47">
    <property type="entry name" value="RNA POLYMERASE SIGMA FACTOR SIGD, CHLOROPLASTIC"/>
    <property type="match status" value="1"/>
</dbReference>
<evidence type="ECO:0000256" key="3">
    <source>
        <dbReference type="ARBA" id="ARBA00023082"/>
    </source>
</evidence>
<dbReference type="InterPro" id="IPR007624">
    <property type="entry name" value="RNA_pol_sigma70_r3"/>
</dbReference>
<dbReference type="EMBL" id="JACXVP010000002">
    <property type="protein sequence ID" value="KAG5627533.1"/>
    <property type="molecule type" value="Genomic_DNA"/>
</dbReference>
<dbReference type="InterPro" id="IPR013325">
    <property type="entry name" value="RNA_pol_sigma_r2"/>
</dbReference>
<feature type="domain" description="RNA polymerase sigma-70" evidence="7">
    <location>
        <begin position="240"/>
        <end position="253"/>
    </location>
</feature>
<dbReference type="InterPro" id="IPR013324">
    <property type="entry name" value="RNA_pol_sigma_r3/r4-like"/>
</dbReference>
<protein>
    <recommendedName>
        <fullName evidence="7">RNA polymerase sigma-70 domain-containing protein</fullName>
    </recommendedName>
</protein>
<dbReference type="InterPro" id="IPR036388">
    <property type="entry name" value="WH-like_DNA-bd_sf"/>
</dbReference>
<dbReference type="InterPro" id="IPR014284">
    <property type="entry name" value="RNA_pol_sigma-70_dom"/>
</dbReference>
<dbReference type="GO" id="GO:0016987">
    <property type="term" value="F:sigma factor activity"/>
    <property type="evidence" value="ECO:0007669"/>
    <property type="project" value="UniProtKB-KW"/>
</dbReference>
<keyword evidence="2" id="KW-0805">Transcription regulation</keyword>
<dbReference type="CDD" id="cd06171">
    <property type="entry name" value="Sigma70_r4"/>
    <property type="match status" value="1"/>
</dbReference>
<evidence type="ECO:0000256" key="6">
    <source>
        <dbReference type="SAM" id="Coils"/>
    </source>
</evidence>
<evidence type="ECO:0000256" key="4">
    <source>
        <dbReference type="ARBA" id="ARBA00023125"/>
    </source>
</evidence>
<evidence type="ECO:0000313" key="9">
    <source>
        <dbReference type="Proteomes" id="UP000824120"/>
    </source>
</evidence>
<dbReference type="Pfam" id="PF04545">
    <property type="entry name" value="Sigma70_r4"/>
    <property type="match status" value="1"/>
</dbReference>
<dbReference type="InterPro" id="IPR000943">
    <property type="entry name" value="RNA_pol_sigma70"/>
</dbReference>
<gene>
    <name evidence="8" type="ORF">H5410_012751</name>
</gene>
<dbReference type="NCBIfam" id="TIGR02937">
    <property type="entry name" value="sigma70-ECF"/>
    <property type="match status" value="1"/>
</dbReference>
<evidence type="ECO:0000256" key="2">
    <source>
        <dbReference type="ARBA" id="ARBA00023015"/>
    </source>
</evidence>
<dbReference type="PANTHER" id="PTHR30603">
    <property type="entry name" value="RNA POLYMERASE SIGMA FACTOR RPO"/>
    <property type="match status" value="1"/>
</dbReference>
<comment type="similarity">
    <text evidence="1">Belongs to the sigma-70 factor family.</text>
</comment>